<keyword evidence="2" id="KW-1185">Reference proteome</keyword>
<gene>
    <name evidence="1" type="ORF">FHP25_26880</name>
</gene>
<evidence type="ECO:0000313" key="1">
    <source>
        <dbReference type="EMBL" id="TXL72054.1"/>
    </source>
</evidence>
<protein>
    <submittedName>
        <fullName evidence="1">Uncharacterized protein</fullName>
    </submittedName>
</protein>
<proteinExistence type="predicted"/>
<evidence type="ECO:0000313" key="2">
    <source>
        <dbReference type="Proteomes" id="UP000321638"/>
    </source>
</evidence>
<dbReference type="EMBL" id="VDUZ01000036">
    <property type="protein sequence ID" value="TXL72054.1"/>
    <property type="molecule type" value="Genomic_DNA"/>
</dbReference>
<dbReference type="RefSeq" id="WP_178133805.1">
    <property type="nucleotide sequence ID" value="NZ_VDUZ01000036.1"/>
</dbReference>
<organism evidence="1 2">
    <name type="scientific">Vineibacter terrae</name>
    <dbReference type="NCBI Taxonomy" id="2586908"/>
    <lineage>
        <taxon>Bacteria</taxon>
        <taxon>Pseudomonadati</taxon>
        <taxon>Pseudomonadota</taxon>
        <taxon>Alphaproteobacteria</taxon>
        <taxon>Hyphomicrobiales</taxon>
        <taxon>Vineibacter</taxon>
    </lineage>
</organism>
<name>A0A5C8PFI0_9HYPH</name>
<sequence length="106" mass="11362">MARSKRIEVLLACPHAVVEGETVHITAPCRHARRRRSDDSEDVGVMIWGDVEGACSRASVVPRRSAMVAPRRSSGDAYGLIDMELADQRACDLMWKGNAGGAAVGA</sequence>
<dbReference type="Proteomes" id="UP000321638">
    <property type="component" value="Unassembled WGS sequence"/>
</dbReference>
<reference evidence="1 2" key="1">
    <citation type="submission" date="2019-06" db="EMBL/GenBank/DDBJ databases">
        <title>New taxonomy in bacterial strain CC-CFT640, isolated from vineyard.</title>
        <authorList>
            <person name="Lin S.-Y."/>
            <person name="Tsai C.-F."/>
            <person name="Young C.-C."/>
        </authorList>
    </citation>
    <scope>NUCLEOTIDE SEQUENCE [LARGE SCALE GENOMIC DNA]</scope>
    <source>
        <strain evidence="1 2">CC-CFT640</strain>
    </source>
</reference>
<accession>A0A5C8PFI0</accession>
<comment type="caution">
    <text evidence="1">The sequence shown here is derived from an EMBL/GenBank/DDBJ whole genome shotgun (WGS) entry which is preliminary data.</text>
</comment>
<dbReference type="AlphaFoldDB" id="A0A5C8PFI0"/>